<proteinExistence type="inferred from homology"/>
<evidence type="ECO:0000256" key="9">
    <source>
        <dbReference type="ARBA" id="ARBA00022741"/>
    </source>
</evidence>
<dbReference type="InterPro" id="IPR017945">
    <property type="entry name" value="DHBP_synth_RibB-like_a/b_dom"/>
</dbReference>
<dbReference type="Gene3D" id="3.40.50.11030">
    <property type="entry name" value="Threonylcarbamoyl-AMP synthase, C-terminal domain"/>
    <property type="match status" value="1"/>
</dbReference>
<dbReference type="PIRSF" id="PIRSF004930">
    <property type="entry name" value="Tln_factor_SUA5"/>
    <property type="match status" value="1"/>
</dbReference>
<dbReference type="EC" id="2.7.7.87" evidence="3 13"/>
<dbReference type="Pfam" id="PF01300">
    <property type="entry name" value="Sua5_yciO_yrdC"/>
    <property type="match status" value="1"/>
</dbReference>
<comment type="catalytic activity">
    <reaction evidence="12 13">
        <text>L-threonine + hydrogencarbonate + ATP = L-threonylcarbamoyladenylate + diphosphate + H2O</text>
        <dbReference type="Rhea" id="RHEA:36407"/>
        <dbReference type="ChEBI" id="CHEBI:15377"/>
        <dbReference type="ChEBI" id="CHEBI:17544"/>
        <dbReference type="ChEBI" id="CHEBI:30616"/>
        <dbReference type="ChEBI" id="CHEBI:33019"/>
        <dbReference type="ChEBI" id="CHEBI:57926"/>
        <dbReference type="ChEBI" id="CHEBI:73682"/>
        <dbReference type="EC" id="2.7.7.87"/>
    </reaction>
</comment>
<feature type="binding site" evidence="14">
    <location>
        <position position="117"/>
    </location>
    <ligand>
        <name>L-threonine</name>
        <dbReference type="ChEBI" id="CHEBI:57926"/>
    </ligand>
</feature>
<dbReference type="STRING" id="28230.SAMN05878443_2045"/>
<evidence type="ECO:0000256" key="2">
    <source>
        <dbReference type="ARBA" id="ARBA00007663"/>
    </source>
</evidence>
<comment type="subcellular location">
    <subcellularLocation>
        <location evidence="1 13">Cytoplasm</location>
    </subcellularLocation>
</comment>
<evidence type="ECO:0000256" key="5">
    <source>
        <dbReference type="ARBA" id="ARBA00022490"/>
    </source>
</evidence>
<feature type="binding site" evidence="14">
    <location>
        <position position="147"/>
    </location>
    <ligand>
        <name>ATP</name>
        <dbReference type="ChEBI" id="CHEBI:30616"/>
    </ligand>
</feature>
<evidence type="ECO:0000259" key="15">
    <source>
        <dbReference type="PROSITE" id="PS51163"/>
    </source>
</evidence>
<reference evidence="17" key="1">
    <citation type="submission" date="2016-11" db="EMBL/GenBank/DDBJ databases">
        <authorList>
            <person name="Varghese N."/>
            <person name="Submissions S."/>
        </authorList>
    </citation>
    <scope>NUCLEOTIDE SEQUENCE [LARGE SCALE GENOMIC DNA]</scope>
    <source>
        <strain evidence="17">313</strain>
    </source>
</reference>
<dbReference type="GO" id="GO:0005524">
    <property type="term" value="F:ATP binding"/>
    <property type="evidence" value="ECO:0007669"/>
    <property type="project" value="UniProtKB-UniRule"/>
</dbReference>
<evidence type="ECO:0000256" key="8">
    <source>
        <dbReference type="ARBA" id="ARBA00022695"/>
    </source>
</evidence>
<feature type="binding site" evidence="14">
    <location>
        <position position="177"/>
    </location>
    <ligand>
        <name>L-threonine</name>
        <dbReference type="ChEBI" id="CHEBI:57926"/>
    </ligand>
</feature>
<comment type="function">
    <text evidence="13">Required for the formation of a threonylcarbamoyl group on adenosine at position 37 (t(6)A37) in tRNAs that read codons beginning with adenine.</text>
</comment>
<dbReference type="Gene3D" id="3.90.870.10">
    <property type="entry name" value="DHBP synthase"/>
    <property type="match status" value="1"/>
</dbReference>
<keyword evidence="6 13" id="KW-0808">Transferase</keyword>
<dbReference type="GO" id="GO:0003725">
    <property type="term" value="F:double-stranded RNA binding"/>
    <property type="evidence" value="ECO:0007669"/>
    <property type="project" value="UniProtKB-UniRule"/>
</dbReference>
<dbReference type="GO" id="GO:0008033">
    <property type="term" value="P:tRNA processing"/>
    <property type="evidence" value="ECO:0007669"/>
    <property type="project" value="UniProtKB-KW"/>
</dbReference>
<dbReference type="GO" id="GO:0006450">
    <property type="term" value="P:regulation of translational fidelity"/>
    <property type="evidence" value="ECO:0007669"/>
    <property type="project" value="TreeGrafter"/>
</dbReference>
<comment type="similarity">
    <text evidence="2 13">Belongs to the SUA5 family.</text>
</comment>
<evidence type="ECO:0000256" key="3">
    <source>
        <dbReference type="ARBA" id="ARBA00012584"/>
    </source>
</evidence>
<dbReference type="GO" id="GO:0005737">
    <property type="term" value="C:cytoplasm"/>
    <property type="evidence" value="ECO:0007669"/>
    <property type="project" value="UniProtKB-SubCell"/>
</dbReference>
<name>A0A1N6HSD0_9LACT</name>
<evidence type="ECO:0000313" key="17">
    <source>
        <dbReference type="Proteomes" id="UP000184758"/>
    </source>
</evidence>
<dbReference type="FunFam" id="3.90.870.10:FF:000009">
    <property type="entry name" value="Threonylcarbamoyl-AMP synthase, putative"/>
    <property type="match status" value="1"/>
</dbReference>
<dbReference type="eggNOG" id="COG0009">
    <property type="taxonomic scope" value="Bacteria"/>
</dbReference>
<dbReference type="PROSITE" id="PS51163">
    <property type="entry name" value="YRDC"/>
    <property type="match status" value="1"/>
</dbReference>
<feature type="binding site" evidence="14">
    <location>
        <position position="231"/>
    </location>
    <ligand>
        <name>ATP</name>
        <dbReference type="ChEBI" id="CHEBI:30616"/>
    </ligand>
</feature>
<dbReference type="PANTHER" id="PTHR17490">
    <property type="entry name" value="SUA5"/>
    <property type="match status" value="1"/>
</dbReference>
<dbReference type="AlphaFoldDB" id="A0A1N6HSD0"/>
<dbReference type="RefSeq" id="WP_034545757.1">
    <property type="nucleotide sequence ID" value="NZ_FSRN01000001.1"/>
</dbReference>
<evidence type="ECO:0000256" key="12">
    <source>
        <dbReference type="ARBA" id="ARBA00048366"/>
    </source>
</evidence>
<feature type="domain" description="YrdC-like" evidence="15">
    <location>
        <begin position="8"/>
        <end position="196"/>
    </location>
</feature>
<dbReference type="GO" id="GO:0000049">
    <property type="term" value="F:tRNA binding"/>
    <property type="evidence" value="ECO:0007669"/>
    <property type="project" value="TreeGrafter"/>
</dbReference>
<dbReference type="InterPro" id="IPR050156">
    <property type="entry name" value="TC-AMP_synthase_SUA5"/>
</dbReference>
<evidence type="ECO:0000256" key="1">
    <source>
        <dbReference type="ARBA" id="ARBA00004496"/>
    </source>
</evidence>
<keyword evidence="9 13" id="KW-0547">Nucleotide-binding</keyword>
<dbReference type="NCBIfam" id="TIGR00057">
    <property type="entry name" value="L-threonylcarbamoyladenylate synthase"/>
    <property type="match status" value="1"/>
</dbReference>
<keyword evidence="8 13" id="KW-0548">Nucleotidyltransferase</keyword>
<keyword evidence="7 13" id="KW-0819">tRNA processing</keyword>
<feature type="binding site" evidence="14">
    <location>
        <position position="57"/>
    </location>
    <ligand>
        <name>ATP</name>
        <dbReference type="ChEBI" id="CHEBI:30616"/>
    </ligand>
</feature>
<feature type="binding site" evidence="14">
    <location>
        <position position="53"/>
    </location>
    <ligand>
        <name>ATP</name>
        <dbReference type="ChEBI" id="CHEBI:30616"/>
    </ligand>
</feature>
<feature type="binding site" evidence="14">
    <location>
        <position position="139"/>
    </location>
    <ligand>
        <name>ATP</name>
        <dbReference type="ChEBI" id="CHEBI:30616"/>
    </ligand>
</feature>
<dbReference type="Proteomes" id="UP000184758">
    <property type="component" value="Unassembled WGS sequence"/>
</dbReference>
<evidence type="ECO:0000256" key="14">
    <source>
        <dbReference type="PIRSR" id="PIRSR004930-1"/>
    </source>
</evidence>
<feature type="binding site" evidence="14">
    <location>
        <position position="62"/>
    </location>
    <ligand>
        <name>L-threonine</name>
        <dbReference type="ChEBI" id="CHEBI:57926"/>
    </ligand>
</feature>
<evidence type="ECO:0000256" key="4">
    <source>
        <dbReference type="ARBA" id="ARBA00015492"/>
    </source>
</evidence>
<accession>A0A1N6HSD0</accession>
<dbReference type="InterPro" id="IPR006070">
    <property type="entry name" value="Sua5-like_dom"/>
</dbReference>
<evidence type="ECO:0000256" key="7">
    <source>
        <dbReference type="ARBA" id="ARBA00022694"/>
    </source>
</evidence>
<organism evidence="16 17">
    <name type="scientific">Carnobacterium alterfunditum</name>
    <dbReference type="NCBI Taxonomy" id="28230"/>
    <lineage>
        <taxon>Bacteria</taxon>
        <taxon>Bacillati</taxon>
        <taxon>Bacillota</taxon>
        <taxon>Bacilli</taxon>
        <taxon>Lactobacillales</taxon>
        <taxon>Carnobacteriaceae</taxon>
        <taxon>Carnobacterium</taxon>
    </lineage>
</organism>
<dbReference type="InterPro" id="IPR005145">
    <property type="entry name" value="Sua5_C"/>
</dbReference>
<keyword evidence="5 13" id="KW-0963">Cytoplasm</keyword>
<keyword evidence="10 13" id="KW-0067">ATP-binding</keyword>
<feature type="binding site" evidence="14">
    <location>
        <position position="192"/>
    </location>
    <ligand>
        <name>ATP</name>
        <dbReference type="ChEBI" id="CHEBI:30616"/>
    </ligand>
</feature>
<evidence type="ECO:0000256" key="6">
    <source>
        <dbReference type="ARBA" id="ARBA00022679"/>
    </source>
</evidence>
<evidence type="ECO:0000256" key="11">
    <source>
        <dbReference type="ARBA" id="ARBA00029774"/>
    </source>
</evidence>
<evidence type="ECO:0000313" key="16">
    <source>
        <dbReference type="EMBL" id="SIO22636.1"/>
    </source>
</evidence>
<sequence>METIIYRPSDVLKAALKLQQGELISFPTETVYGLGADATNEAAVKKVYAAKGRPSDNPLIVHISAIEEVGQYVKQVPEIADKLMETFWPGPLTLIFKVKEQAFAPTVTAGLDSVAMRMPDNALTLQLIRESGKPLVGPSANTSGKPSPTTAEHVFHDLKGKIAGVLDDGETGVGLESTVLDITDPERPTILRPGATTKEALEQVIGNVYVDQHLISSDEAPKAPGMKYTHYSPNEPVVIVAGDKKVWEKAIETYKRQGEKIGLLANQDILHQFQADVTAVYSLGENKNINEASRLLYSGLRYFEATQATVILAQAYTQNGLGEAYMNRLQKAAGNHFFE</sequence>
<dbReference type="PANTHER" id="PTHR17490:SF16">
    <property type="entry name" value="THREONYLCARBAMOYL-AMP SYNTHASE"/>
    <property type="match status" value="1"/>
</dbReference>
<feature type="binding site" evidence="14">
    <location>
        <position position="30"/>
    </location>
    <ligand>
        <name>L-threonine</name>
        <dbReference type="ChEBI" id="CHEBI:57926"/>
    </ligand>
</feature>
<gene>
    <name evidence="16" type="ORF">SAMN05878443_2045</name>
</gene>
<dbReference type="Pfam" id="PF03481">
    <property type="entry name" value="Sua5_C"/>
    <property type="match status" value="1"/>
</dbReference>
<evidence type="ECO:0000256" key="13">
    <source>
        <dbReference type="PIRNR" id="PIRNR004930"/>
    </source>
</evidence>
<keyword evidence="17" id="KW-1185">Reference proteome</keyword>
<dbReference type="EMBL" id="FSRN01000001">
    <property type="protein sequence ID" value="SIO22636.1"/>
    <property type="molecule type" value="Genomic_DNA"/>
</dbReference>
<evidence type="ECO:0000256" key="10">
    <source>
        <dbReference type="ARBA" id="ARBA00022840"/>
    </source>
</evidence>
<protein>
    <recommendedName>
        <fullName evidence="4 13">Threonylcarbamoyl-AMP synthase</fullName>
        <shortName evidence="13">TC-AMP synthase</shortName>
        <ecNumber evidence="3 13">2.7.7.87</ecNumber>
    </recommendedName>
    <alternativeName>
        <fullName evidence="11 13">L-threonylcarbamoyladenylate synthase</fullName>
    </alternativeName>
</protein>
<dbReference type="InterPro" id="IPR010923">
    <property type="entry name" value="T(6)A37_SUA5"/>
</dbReference>
<dbReference type="GO" id="GO:0061710">
    <property type="term" value="F:L-threonylcarbamoyladenylate synthase"/>
    <property type="evidence" value="ECO:0007669"/>
    <property type="project" value="UniProtKB-EC"/>
</dbReference>
<dbReference type="SUPFAM" id="SSF55821">
    <property type="entry name" value="YrdC/RibB"/>
    <property type="match status" value="1"/>
</dbReference>
<dbReference type="InterPro" id="IPR038385">
    <property type="entry name" value="Sua5/YwlC_C"/>
</dbReference>